<dbReference type="EMBL" id="JASCZI010275862">
    <property type="protein sequence ID" value="MED6226638.1"/>
    <property type="molecule type" value="Genomic_DNA"/>
</dbReference>
<name>A0ABU6ZX70_9FABA</name>
<comment type="caution">
    <text evidence="1">The sequence shown here is derived from an EMBL/GenBank/DDBJ whole genome shotgun (WGS) entry which is preliminary data.</text>
</comment>
<organism evidence="1 2">
    <name type="scientific">Stylosanthes scabra</name>
    <dbReference type="NCBI Taxonomy" id="79078"/>
    <lineage>
        <taxon>Eukaryota</taxon>
        <taxon>Viridiplantae</taxon>
        <taxon>Streptophyta</taxon>
        <taxon>Embryophyta</taxon>
        <taxon>Tracheophyta</taxon>
        <taxon>Spermatophyta</taxon>
        <taxon>Magnoliopsida</taxon>
        <taxon>eudicotyledons</taxon>
        <taxon>Gunneridae</taxon>
        <taxon>Pentapetalae</taxon>
        <taxon>rosids</taxon>
        <taxon>fabids</taxon>
        <taxon>Fabales</taxon>
        <taxon>Fabaceae</taxon>
        <taxon>Papilionoideae</taxon>
        <taxon>50 kb inversion clade</taxon>
        <taxon>dalbergioids sensu lato</taxon>
        <taxon>Dalbergieae</taxon>
        <taxon>Pterocarpus clade</taxon>
        <taxon>Stylosanthes</taxon>
    </lineage>
</organism>
<gene>
    <name evidence="1" type="ORF">PIB30_105847</name>
</gene>
<sequence>MEVRDHNMILRGPCYTPGNMVTESSLICHDGGGQLINIVGEMPLADSSIERVKSPPFPFKTTSLKVEDGDVGDNCAQGVASKELASPNINISGNVSPVPPNRCTPTSCMPDGAYYSIEKCVTHYQATSYSMFVWTAAPSAFCCKSISFLRQFRECYFVQFPQYPDEASMAPWKAI</sequence>
<protein>
    <submittedName>
        <fullName evidence="1">Uncharacterized protein</fullName>
    </submittedName>
</protein>
<reference evidence="1 2" key="1">
    <citation type="journal article" date="2023" name="Plants (Basel)">
        <title>Bridging the Gap: Combining Genomics and Transcriptomics Approaches to Understand Stylosanthes scabra, an Orphan Legume from the Brazilian Caatinga.</title>
        <authorList>
            <person name="Ferreira-Neto J.R.C."/>
            <person name="da Silva M.D."/>
            <person name="Binneck E."/>
            <person name="de Melo N.F."/>
            <person name="da Silva R.H."/>
            <person name="de Melo A.L.T.M."/>
            <person name="Pandolfi V."/>
            <person name="Bustamante F.O."/>
            <person name="Brasileiro-Vidal A.C."/>
            <person name="Benko-Iseppon A.M."/>
        </authorList>
    </citation>
    <scope>NUCLEOTIDE SEQUENCE [LARGE SCALE GENOMIC DNA]</scope>
    <source>
        <tissue evidence="1">Leaves</tissue>
    </source>
</reference>
<proteinExistence type="predicted"/>
<evidence type="ECO:0000313" key="2">
    <source>
        <dbReference type="Proteomes" id="UP001341840"/>
    </source>
</evidence>
<accession>A0ABU6ZX70</accession>
<keyword evidence="2" id="KW-1185">Reference proteome</keyword>
<evidence type="ECO:0000313" key="1">
    <source>
        <dbReference type="EMBL" id="MED6226638.1"/>
    </source>
</evidence>
<dbReference type="Proteomes" id="UP001341840">
    <property type="component" value="Unassembled WGS sequence"/>
</dbReference>